<dbReference type="InterPro" id="IPR023996">
    <property type="entry name" value="TonB-dep_OMP_SusC/RagA"/>
</dbReference>
<dbReference type="Gene3D" id="2.170.130.10">
    <property type="entry name" value="TonB-dependent receptor, plug domain"/>
    <property type="match status" value="1"/>
</dbReference>
<dbReference type="SUPFAM" id="SSF56935">
    <property type="entry name" value="Porins"/>
    <property type="match status" value="1"/>
</dbReference>
<keyword evidence="6 7" id="KW-0998">Cell outer membrane</keyword>
<proteinExistence type="inferred from homology"/>
<evidence type="ECO:0000256" key="6">
    <source>
        <dbReference type="ARBA" id="ARBA00023237"/>
    </source>
</evidence>
<dbReference type="Proteomes" id="UP000321532">
    <property type="component" value="Unassembled WGS sequence"/>
</dbReference>
<dbReference type="InterPro" id="IPR036942">
    <property type="entry name" value="Beta-barrel_TonB_sf"/>
</dbReference>
<evidence type="ECO:0000259" key="8">
    <source>
        <dbReference type="Pfam" id="PF07715"/>
    </source>
</evidence>
<dbReference type="EMBL" id="BJYS01000026">
    <property type="protein sequence ID" value="GEO05731.1"/>
    <property type="molecule type" value="Genomic_DNA"/>
</dbReference>
<evidence type="ECO:0000313" key="9">
    <source>
        <dbReference type="EMBL" id="GEO05731.1"/>
    </source>
</evidence>
<sequence>MALLGIVPIAGFTSGLEAASSKLVVSVTLNTIRQNGTVTGQVKDSAGQPLPGVSVSLKGTNTGTITDADGRFSIATPDGSQPVLIFTYIGFEKQEVAVGNQSTLNINLREDAKSLSEVVVVGFATQKKVNVTGAVEMITAEDIANRPTTSVSTALQGLLPGLTAISPDGFPGATGATLRVRGVGTTNNSNPFILVDGIPGVDINSLNPDDIESVSVLKDAASAAIYGSRAANGVILITTKTGKLNQKPTIGYNGYVGVQTPTALPKMLGSAEYMEMMNEAQRNVNLPQTYTPDMIQKARDGSDPNYFANTNWTEELFKDYGPLQNHNVSLNGGSADFGYYASYGRQDQKGVVVGDQYKSTRNNAKLRVNANKIMNFLDLDANLSYIDRVQNQPAAGTEAGSGAIYTTLTMSPLTPVRFTNGGWGYGGGSSNPIAIAEDGGFNNFASQEFYGNLSGTIHFLKNLSLRTQYGLNMINQLRSTFSRKIDYFYPETGAFWYSNATSNLLENRDYKSRLENLSGVLNYNTSIGKHGFTAIGGYQQETFRYDTFFASKTNFVSDDVTVFNLGAANPIASGDAYQYALRSYFGRVNYNFDERYLLELNVRYDGSSRYAPGNRYGSFKSGSLGWRFTQESFLNLPQHLPWLNEGKLRVSYGDLGNQYGADGPAYSEWYPYIRSINSVSTMPIGNILTNGLAQTILANPLLQWEKVTMLNAGIDLTFLDNRLTFTGDWFDKRTVDVQLKVPQPDVLGLTVPDQNAGEISNKGWEASLGWNDERNGFRYGATVQVSDVRNEVVNLGGAPPVIADRIRQVGYPIDAFYGYQTDGLAQVDDFEADAGGKLTPKFPIFVADAGKVAPGDIKYRDLNSDGVITADKDRVVIGNAFPRYTYSFRADAAYKGFDLNIFLQGVGKGNGYITGVGLHTFHADGSFPQEFHRDRWTPENTDASYPRFTFKDTRNAGRLSDYWLQNAAYLRLKNIQLGYTLPTSLISKFRLQQLRFYVSGENLFTKTDFFYAYDPENATNSGGLYPQVKTFVFGVNLKLK</sequence>
<dbReference type="SUPFAM" id="SSF49464">
    <property type="entry name" value="Carboxypeptidase regulatory domain-like"/>
    <property type="match status" value="1"/>
</dbReference>
<dbReference type="InterPro" id="IPR037066">
    <property type="entry name" value="Plug_dom_sf"/>
</dbReference>
<dbReference type="Gene3D" id="2.60.40.1120">
    <property type="entry name" value="Carboxypeptidase-like, regulatory domain"/>
    <property type="match status" value="1"/>
</dbReference>
<evidence type="ECO:0000256" key="7">
    <source>
        <dbReference type="PROSITE-ProRule" id="PRU01360"/>
    </source>
</evidence>
<reference evidence="9 10" key="1">
    <citation type="submission" date="2019-07" db="EMBL/GenBank/DDBJ databases">
        <title>Whole genome shotgun sequence of Adhaeribacter aerolatus NBRC 106133.</title>
        <authorList>
            <person name="Hosoyama A."/>
            <person name="Uohara A."/>
            <person name="Ohji S."/>
            <person name="Ichikawa N."/>
        </authorList>
    </citation>
    <scope>NUCLEOTIDE SEQUENCE [LARGE SCALE GENOMIC DNA]</scope>
    <source>
        <strain evidence="9 10">NBRC 106133</strain>
    </source>
</reference>
<dbReference type="Pfam" id="PF13715">
    <property type="entry name" value="CarbopepD_reg_2"/>
    <property type="match status" value="1"/>
</dbReference>
<evidence type="ECO:0000256" key="3">
    <source>
        <dbReference type="ARBA" id="ARBA00022452"/>
    </source>
</evidence>
<dbReference type="Gene3D" id="2.40.170.20">
    <property type="entry name" value="TonB-dependent receptor, beta-barrel domain"/>
    <property type="match status" value="1"/>
</dbReference>
<dbReference type="PROSITE" id="PS52016">
    <property type="entry name" value="TONB_DEPENDENT_REC_3"/>
    <property type="match status" value="1"/>
</dbReference>
<comment type="subcellular location">
    <subcellularLocation>
        <location evidence="1 7">Cell outer membrane</location>
        <topology evidence="1 7">Multi-pass membrane protein</topology>
    </subcellularLocation>
</comment>
<dbReference type="InterPro" id="IPR023997">
    <property type="entry name" value="TonB-dep_OMP_SusC/RagA_CS"/>
</dbReference>
<evidence type="ECO:0000256" key="4">
    <source>
        <dbReference type="ARBA" id="ARBA00022692"/>
    </source>
</evidence>
<dbReference type="FunFam" id="2.60.40.1120:FF:000003">
    <property type="entry name" value="Outer membrane protein Omp121"/>
    <property type="match status" value="1"/>
</dbReference>
<dbReference type="GO" id="GO:0009279">
    <property type="term" value="C:cell outer membrane"/>
    <property type="evidence" value="ECO:0007669"/>
    <property type="project" value="UniProtKB-SubCell"/>
</dbReference>
<keyword evidence="5 7" id="KW-0472">Membrane</keyword>
<dbReference type="AlphaFoldDB" id="A0A512B196"/>
<accession>A0A512B196</accession>
<evidence type="ECO:0000313" key="10">
    <source>
        <dbReference type="Proteomes" id="UP000321532"/>
    </source>
</evidence>
<gene>
    <name evidence="9" type="ORF">AAE02nite_33950</name>
</gene>
<dbReference type="InterPro" id="IPR039426">
    <property type="entry name" value="TonB-dep_rcpt-like"/>
</dbReference>
<organism evidence="9 10">
    <name type="scientific">Adhaeribacter aerolatus</name>
    <dbReference type="NCBI Taxonomy" id="670289"/>
    <lineage>
        <taxon>Bacteria</taxon>
        <taxon>Pseudomonadati</taxon>
        <taxon>Bacteroidota</taxon>
        <taxon>Cytophagia</taxon>
        <taxon>Cytophagales</taxon>
        <taxon>Hymenobacteraceae</taxon>
        <taxon>Adhaeribacter</taxon>
    </lineage>
</organism>
<name>A0A512B196_9BACT</name>
<dbReference type="NCBIfam" id="TIGR04057">
    <property type="entry name" value="SusC_RagA_signa"/>
    <property type="match status" value="1"/>
</dbReference>
<dbReference type="InterPro" id="IPR008969">
    <property type="entry name" value="CarboxyPept-like_regulatory"/>
</dbReference>
<feature type="domain" description="TonB-dependent receptor plug" evidence="8">
    <location>
        <begin position="128"/>
        <end position="234"/>
    </location>
</feature>
<dbReference type="Pfam" id="PF07715">
    <property type="entry name" value="Plug"/>
    <property type="match status" value="1"/>
</dbReference>
<evidence type="ECO:0000256" key="5">
    <source>
        <dbReference type="ARBA" id="ARBA00023136"/>
    </source>
</evidence>
<keyword evidence="2 7" id="KW-0813">Transport</keyword>
<keyword evidence="3 7" id="KW-1134">Transmembrane beta strand</keyword>
<comment type="caution">
    <text evidence="9">The sequence shown here is derived from an EMBL/GenBank/DDBJ whole genome shotgun (WGS) entry which is preliminary data.</text>
</comment>
<protein>
    <submittedName>
        <fullName evidence="9">SusC/RagA family TonB-linked outer membrane protein</fullName>
    </submittedName>
</protein>
<keyword evidence="4 7" id="KW-0812">Transmembrane</keyword>
<keyword evidence="10" id="KW-1185">Reference proteome</keyword>
<dbReference type="NCBIfam" id="TIGR04056">
    <property type="entry name" value="OMP_RagA_SusC"/>
    <property type="match status" value="1"/>
</dbReference>
<dbReference type="InterPro" id="IPR012910">
    <property type="entry name" value="Plug_dom"/>
</dbReference>
<comment type="similarity">
    <text evidence="7">Belongs to the TonB-dependent receptor family.</text>
</comment>
<dbReference type="FunFam" id="2.170.130.10:FF:000003">
    <property type="entry name" value="SusC/RagA family TonB-linked outer membrane protein"/>
    <property type="match status" value="1"/>
</dbReference>
<evidence type="ECO:0000256" key="1">
    <source>
        <dbReference type="ARBA" id="ARBA00004571"/>
    </source>
</evidence>
<evidence type="ECO:0000256" key="2">
    <source>
        <dbReference type="ARBA" id="ARBA00022448"/>
    </source>
</evidence>